<dbReference type="AlphaFoldDB" id="A0A7K0GND8"/>
<proteinExistence type="predicted"/>
<sequence length="113" mass="12748">MANAQIIIELDGVKAKTSQQNMNRGQFTMANQMLADMDQYIPYDEGTLTGSGMVESNGKALSWDTPYARRWFYNSANFQKTVHPLATNRWDLAAQAMFMDDWKDAFVKGAGLK</sequence>
<dbReference type="EMBL" id="WKLT01000033">
    <property type="protein sequence ID" value="MRY60421.1"/>
    <property type="molecule type" value="Genomic_DNA"/>
</dbReference>
<comment type="caution">
    <text evidence="1">The sequence shown here is derived from an EMBL/GenBank/DDBJ whole genome shotgun (WGS) entry which is preliminary data.</text>
</comment>
<dbReference type="RefSeq" id="WP_151877602.1">
    <property type="nucleotide sequence ID" value="NZ_WKLT01000033.1"/>
</dbReference>
<dbReference type="InterPro" id="IPR021080">
    <property type="entry name" value="Minor_capsid_protein"/>
</dbReference>
<dbReference type="Proteomes" id="UP000463337">
    <property type="component" value="Unassembled WGS sequence"/>
</dbReference>
<accession>A0A7K0GND8</accession>
<dbReference type="Pfam" id="PF11114">
    <property type="entry name" value="Minor_capsid_2"/>
    <property type="match status" value="1"/>
</dbReference>
<reference evidence="1 2" key="1">
    <citation type="journal article" date="2019" name="Nat. Med.">
        <title>A library of human gut bacterial isolates paired with longitudinal multiomics data enables mechanistic microbiome research.</title>
        <authorList>
            <person name="Poyet M."/>
            <person name="Groussin M."/>
            <person name="Gibbons S.M."/>
            <person name="Avila-Pacheco J."/>
            <person name="Jiang X."/>
            <person name="Kearney S.M."/>
            <person name="Perrotta A.R."/>
            <person name="Berdy B."/>
            <person name="Zhao S."/>
            <person name="Lieberman T.D."/>
            <person name="Swanson P.K."/>
            <person name="Smith M."/>
            <person name="Roesemann S."/>
            <person name="Alexander J.E."/>
            <person name="Rich S.A."/>
            <person name="Livny J."/>
            <person name="Vlamakis H."/>
            <person name="Clish C."/>
            <person name="Bullock K."/>
            <person name="Deik A."/>
            <person name="Scott J."/>
            <person name="Pierce K.A."/>
            <person name="Xavier R.J."/>
            <person name="Alm E.J."/>
        </authorList>
    </citation>
    <scope>NUCLEOTIDE SEQUENCE [LARGE SCALE GENOMIC DNA]</scope>
    <source>
        <strain evidence="1 2">BIOML-A41</strain>
    </source>
</reference>
<gene>
    <name evidence="1" type="ORF">GKD59_21465</name>
</gene>
<organism evidence="1 2">
    <name type="scientific">Parabacteroides distasonis</name>
    <dbReference type="NCBI Taxonomy" id="823"/>
    <lineage>
        <taxon>Bacteria</taxon>
        <taxon>Pseudomonadati</taxon>
        <taxon>Bacteroidota</taxon>
        <taxon>Bacteroidia</taxon>
        <taxon>Bacteroidales</taxon>
        <taxon>Tannerellaceae</taxon>
        <taxon>Parabacteroides</taxon>
    </lineage>
</organism>
<name>A0A7K0GND8_PARDI</name>
<evidence type="ECO:0000313" key="2">
    <source>
        <dbReference type="Proteomes" id="UP000463337"/>
    </source>
</evidence>
<protein>
    <submittedName>
        <fullName evidence="1">Capsid protein</fullName>
    </submittedName>
</protein>
<evidence type="ECO:0000313" key="1">
    <source>
        <dbReference type="EMBL" id="MRY60421.1"/>
    </source>
</evidence>